<evidence type="ECO:0000313" key="2">
    <source>
        <dbReference type="EMBL" id="KAF3515508.1"/>
    </source>
</evidence>
<sequence length="440" mass="50237">MPEDKTSIFYDRLRYIHISTRSNEGIRLLLVEPLDLERVIHKSMRAVDTLQAAIDSVEIQVSSDSVHPMLNDSVHPVSNNTVHLVSNDIVNLNNVHPVMNDTIHQSREWYDGLGEDPFQGLPHEDPMNHIEELKDLIKREDQIPRQLVDYIMAKSYEQHGFRELSGADEDEADIGHCILDNRGTNISSGYLALDVDKEITVEDFLELEDEEQPENLGQDLEIKLYDNQHTSGKDLETSSKASINSHPPDIVNRYPPDIVDRHPPNCIDRHPSLDELLGHLVELEHVEERMHKCEVSHHAVHEHLRPPICAEEAAGFHKRVKRIHDSVKFVVSCVVFEVEFPIPPDRSVHLGSYHGLFDDYMYAVASKRGLRYRSDIGNIPTKTISIDTTTSSSVDTRCVSEQKEFEVYRNIFDGGTLARQISLGKEEEKLEEEKKDQGRS</sequence>
<gene>
    <name evidence="2" type="ORF">DY000_02060187</name>
</gene>
<evidence type="ECO:0000256" key="1">
    <source>
        <dbReference type="SAM" id="MobiDB-lite"/>
    </source>
</evidence>
<name>A0ABQ7AND2_BRACR</name>
<feature type="region of interest" description="Disordered" evidence="1">
    <location>
        <begin position="231"/>
        <end position="250"/>
    </location>
</feature>
<organism evidence="2 3">
    <name type="scientific">Brassica cretica</name>
    <name type="common">Mustard</name>
    <dbReference type="NCBI Taxonomy" id="69181"/>
    <lineage>
        <taxon>Eukaryota</taxon>
        <taxon>Viridiplantae</taxon>
        <taxon>Streptophyta</taxon>
        <taxon>Embryophyta</taxon>
        <taxon>Tracheophyta</taxon>
        <taxon>Spermatophyta</taxon>
        <taxon>Magnoliopsida</taxon>
        <taxon>eudicotyledons</taxon>
        <taxon>Gunneridae</taxon>
        <taxon>Pentapetalae</taxon>
        <taxon>rosids</taxon>
        <taxon>malvids</taxon>
        <taxon>Brassicales</taxon>
        <taxon>Brassicaceae</taxon>
        <taxon>Brassiceae</taxon>
        <taxon>Brassica</taxon>
    </lineage>
</organism>
<accession>A0ABQ7AND2</accession>
<comment type="caution">
    <text evidence="2">The sequence shown here is derived from an EMBL/GenBank/DDBJ whole genome shotgun (WGS) entry which is preliminary data.</text>
</comment>
<proteinExistence type="predicted"/>
<keyword evidence="3" id="KW-1185">Reference proteome</keyword>
<evidence type="ECO:0000313" key="3">
    <source>
        <dbReference type="Proteomes" id="UP000266723"/>
    </source>
</evidence>
<dbReference type="Proteomes" id="UP000266723">
    <property type="component" value="Unassembled WGS sequence"/>
</dbReference>
<dbReference type="EMBL" id="QGKV02001556">
    <property type="protein sequence ID" value="KAF3515508.1"/>
    <property type="molecule type" value="Genomic_DNA"/>
</dbReference>
<reference evidence="2 3" key="1">
    <citation type="journal article" date="2020" name="BMC Genomics">
        <title>Intraspecific diversification of the crop wild relative Brassica cretica Lam. using demographic model selection.</title>
        <authorList>
            <person name="Kioukis A."/>
            <person name="Michalopoulou V.A."/>
            <person name="Briers L."/>
            <person name="Pirintsos S."/>
            <person name="Studholme D.J."/>
            <person name="Pavlidis P."/>
            <person name="Sarris P.F."/>
        </authorList>
    </citation>
    <scope>NUCLEOTIDE SEQUENCE [LARGE SCALE GENOMIC DNA]</scope>
    <source>
        <strain evidence="3">cv. PFS-1207/04</strain>
    </source>
</reference>
<protein>
    <submittedName>
        <fullName evidence="2">Uncharacterized protein</fullName>
    </submittedName>
</protein>